<reference evidence="1 2" key="1">
    <citation type="submission" date="2015-03" db="EMBL/GenBank/DDBJ databases">
        <authorList>
            <consortium name="Pathogen Informatics"/>
        </authorList>
    </citation>
    <scope>NUCLEOTIDE SEQUENCE [LARGE SCALE GENOMIC DNA]</scope>
    <source>
        <strain evidence="1 2">A1104</strain>
    </source>
</reference>
<sequence>MANCFGFMALINSLDEIFCTRKSAGSCCGIRNCFIMI</sequence>
<name>A0A655BSK7_SALET</name>
<accession>A0A655BSK7</accession>
<proteinExistence type="predicted"/>
<evidence type="ECO:0000313" key="2">
    <source>
        <dbReference type="Proteomes" id="UP000041314"/>
    </source>
</evidence>
<evidence type="ECO:0000313" key="1">
    <source>
        <dbReference type="EMBL" id="CNT74557.1"/>
    </source>
</evidence>
<dbReference type="EMBL" id="CQPA01000004">
    <property type="protein sequence ID" value="CNT74557.1"/>
    <property type="molecule type" value="Genomic_DNA"/>
</dbReference>
<organism evidence="1 2">
    <name type="scientific">Salmonella enterica subsp. enterica serovar Bovismorbificans</name>
    <dbReference type="NCBI Taxonomy" id="58097"/>
    <lineage>
        <taxon>Bacteria</taxon>
        <taxon>Pseudomonadati</taxon>
        <taxon>Pseudomonadota</taxon>
        <taxon>Gammaproteobacteria</taxon>
        <taxon>Enterobacterales</taxon>
        <taxon>Enterobacteriaceae</taxon>
        <taxon>Salmonella</taxon>
    </lineage>
</organism>
<dbReference type="Proteomes" id="UP000041314">
    <property type="component" value="Unassembled WGS sequence"/>
</dbReference>
<dbReference type="AlphaFoldDB" id="A0A655BSK7"/>
<protein>
    <submittedName>
        <fullName evidence="1">Uncharacterized protein</fullName>
    </submittedName>
</protein>
<gene>
    <name evidence="1" type="ORF">ERS008198_00895</name>
</gene>